<evidence type="ECO:0000313" key="1">
    <source>
        <dbReference type="EMBL" id="EKT4090732.1"/>
    </source>
</evidence>
<dbReference type="RefSeq" id="WP_162621985.1">
    <property type="nucleotide sequence ID" value="NZ_CP029773.1"/>
</dbReference>
<dbReference type="AlphaFoldDB" id="A0AAI9FT00"/>
<dbReference type="EMBL" id="ABLOJW010000001">
    <property type="protein sequence ID" value="EKT4090732.1"/>
    <property type="molecule type" value="Genomic_DNA"/>
</dbReference>
<comment type="caution">
    <text evidence="1">The sequence shown here is derived from an EMBL/GenBank/DDBJ whole genome shotgun (WGS) entry which is preliminary data.</text>
</comment>
<reference evidence="1" key="1">
    <citation type="submission" date="2022-07" db="EMBL/GenBank/DDBJ databases">
        <authorList>
            <consortium name="DAFM: The Division of Animal and Food Microbiology"/>
        </authorList>
    </citation>
    <scope>NUCLEOTIDE SEQUENCE</scope>
    <source>
        <strain evidence="1">19MO01SH01-2</strain>
    </source>
</reference>
<accession>A0AAI9FT00</accession>
<organism evidence="1 2">
    <name type="scientific">Stenotrophomonas maltophilia</name>
    <name type="common">Pseudomonas maltophilia</name>
    <name type="synonym">Xanthomonas maltophilia</name>
    <dbReference type="NCBI Taxonomy" id="40324"/>
    <lineage>
        <taxon>Bacteria</taxon>
        <taxon>Pseudomonadati</taxon>
        <taxon>Pseudomonadota</taxon>
        <taxon>Gammaproteobacteria</taxon>
        <taxon>Lysobacterales</taxon>
        <taxon>Lysobacteraceae</taxon>
        <taxon>Stenotrophomonas</taxon>
        <taxon>Stenotrophomonas maltophilia group</taxon>
    </lineage>
</organism>
<sequence>MLIVESEFLNGHLAALREEFHSFAAAMESALSACRDKVVDWKYSVGEALELVPCEHLVPSVLETKGRVLREPTRKELNSKRLVKHGLDGGGLPIIEIRRLDADVERYGELVRFISGDMIVSCHLFDNEKHRNRLMSLTRVIRQSDAVHYVSANPPHQWAVRSDQLLGSRISRSSIMATSWYKQMDYDFVYGTTGRLDAILIGDHTHWSAE</sequence>
<gene>
    <name evidence="1" type="ORF">QEG23_000201</name>
</gene>
<name>A0AAI9FT00_STEMA</name>
<dbReference type="Proteomes" id="UP001218208">
    <property type="component" value="Unassembled WGS sequence"/>
</dbReference>
<protein>
    <submittedName>
        <fullName evidence="1">Uncharacterized protein</fullName>
    </submittedName>
</protein>
<proteinExistence type="predicted"/>
<evidence type="ECO:0000313" key="2">
    <source>
        <dbReference type="Proteomes" id="UP001218208"/>
    </source>
</evidence>